<dbReference type="Proteomes" id="UP000625711">
    <property type="component" value="Unassembled WGS sequence"/>
</dbReference>
<evidence type="ECO:0000313" key="5">
    <source>
        <dbReference type="Proteomes" id="UP000625711"/>
    </source>
</evidence>
<dbReference type="GO" id="GO:0062129">
    <property type="term" value="C:chitin-based extracellular matrix"/>
    <property type="evidence" value="ECO:0007669"/>
    <property type="project" value="TreeGrafter"/>
</dbReference>
<evidence type="ECO:0000313" key="4">
    <source>
        <dbReference type="EMBL" id="KAF7286194.1"/>
    </source>
</evidence>
<accession>A0A834IRV8</accession>
<feature type="chain" id="PRO_5032859897" evidence="3">
    <location>
        <begin position="18"/>
        <end position="126"/>
    </location>
</feature>
<dbReference type="InterPro" id="IPR000618">
    <property type="entry name" value="Insect_cuticle"/>
</dbReference>
<dbReference type="InterPro" id="IPR050468">
    <property type="entry name" value="Cuticle_Struct_Prot"/>
</dbReference>
<feature type="signal peptide" evidence="3">
    <location>
        <begin position="1"/>
        <end position="17"/>
    </location>
</feature>
<evidence type="ECO:0000256" key="2">
    <source>
        <dbReference type="PROSITE-ProRule" id="PRU00497"/>
    </source>
</evidence>
<dbReference type="GO" id="GO:0008010">
    <property type="term" value="F:structural constituent of chitin-based larval cuticle"/>
    <property type="evidence" value="ECO:0007669"/>
    <property type="project" value="TreeGrafter"/>
</dbReference>
<comment type="caution">
    <text evidence="4">The sequence shown here is derived from an EMBL/GenBank/DDBJ whole genome shotgun (WGS) entry which is preliminary data.</text>
</comment>
<dbReference type="PANTHER" id="PTHR10380:SF173">
    <property type="entry name" value="CUTICULAR PROTEIN 47EF, ISOFORM C-RELATED"/>
    <property type="match status" value="1"/>
</dbReference>
<dbReference type="EMBL" id="JAACXV010000035">
    <property type="protein sequence ID" value="KAF7286194.1"/>
    <property type="molecule type" value="Genomic_DNA"/>
</dbReference>
<gene>
    <name evidence="4" type="ORF">GWI33_007154</name>
</gene>
<dbReference type="OrthoDB" id="6379191at2759"/>
<reference evidence="4" key="1">
    <citation type="submission" date="2020-08" db="EMBL/GenBank/DDBJ databases">
        <title>Genome sequencing and assembly of the red palm weevil Rhynchophorus ferrugineus.</title>
        <authorList>
            <person name="Dias G.B."/>
            <person name="Bergman C.M."/>
            <person name="Manee M."/>
        </authorList>
    </citation>
    <scope>NUCLEOTIDE SEQUENCE</scope>
    <source>
        <strain evidence="4">AA-2017</strain>
        <tissue evidence="4">Whole larva</tissue>
    </source>
</reference>
<evidence type="ECO:0000256" key="1">
    <source>
        <dbReference type="ARBA" id="ARBA00022460"/>
    </source>
</evidence>
<protein>
    <submittedName>
        <fullName evidence="4">Uncharacterized protein</fullName>
    </submittedName>
</protein>
<keyword evidence="5" id="KW-1185">Reference proteome</keyword>
<dbReference type="PRINTS" id="PR00947">
    <property type="entry name" value="CUTICLE"/>
</dbReference>
<evidence type="ECO:0000256" key="3">
    <source>
        <dbReference type="SAM" id="SignalP"/>
    </source>
</evidence>
<dbReference type="InterPro" id="IPR031311">
    <property type="entry name" value="CHIT_BIND_RR_consensus"/>
</dbReference>
<dbReference type="PANTHER" id="PTHR10380">
    <property type="entry name" value="CUTICLE PROTEIN"/>
    <property type="match status" value="1"/>
</dbReference>
<sequence length="126" mass="13352">MLSKIVVFSGLLAVVLCATEEPVAIVAQESDIQPDGAFQWSYESADGTKQEQSASIKQVGDVSVPALRGSVSWKDADGVAHELSYVADENGYQPQSADIPVPPEVPAAITRALEWIAAHPSKESDS</sequence>
<dbReference type="Pfam" id="PF00379">
    <property type="entry name" value="Chitin_bind_4"/>
    <property type="match status" value="1"/>
</dbReference>
<dbReference type="PROSITE" id="PS51155">
    <property type="entry name" value="CHIT_BIND_RR_2"/>
    <property type="match status" value="1"/>
</dbReference>
<dbReference type="AlphaFoldDB" id="A0A834IRV8"/>
<dbReference type="PROSITE" id="PS00233">
    <property type="entry name" value="CHIT_BIND_RR_1"/>
    <property type="match status" value="1"/>
</dbReference>
<name>A0A834IRV8_RHYFE</name>
<keyword evidence="3" id="KW-0732">Signal</keyword>
<organism evidence="4 5">
    <name type="scientific">Rhynchophorus ferrugineus</name>
    <name type="common">Red palm weevil</name>
    <name type="synonym">Curculio ferrugineus</name>
    <dbReference type="NCBI Taxonomy" id="354439"/>
    <lineage>
        <taxon>Eukaryota</taxon>
        <taxon>Metazoa</taxon>
        <taxon>Ecdysozoa</taxon>
        <taxon>Arthropoda</taxon>
        <taxon>Hexapoda</taxon>
        <taxon>Insecta</taxon>
        <taxon>Pterygota</taxon>
        <taxon>Neoptera</taxon>
        <taxon>Endopterygota</taxon>
        <taxon>Coleoptera</taxon>
        <taxon>Polyphaga</taxon>
        <taxon>Cucujiformia</taxon>
        <taxon>Curculionidae</taxon>
        <taxon>Dryophthorinae</taxon>
        <taxon>Rhynchophorus</taxon>
    </lineage>
</organism>
<proteinExistence type="predicted"/>
<keyword evidence="1 2" id="KW-0193">Cuticle</keyword>